<dbReference type="Proteomes" id="UP001057427">
    <property type="component" value="Segment"/>
</dbReference>
<sequence length="168" mass="18090">MGTSFKQGMSKIGKWIARTVDTLCDRPDHLQRLSIIGSGISIFPMIASMVALLVFFGLRTDVLAEMVVPILGYVTYGMLMLFALAQIALLGIIRGFRVNGPGGFGVEIETTSGDDDDAPTTTTKVTVPVAIPEPIPAPVTPRGRREAEAAEDATFDRTAEDRLPEIKP</sequence>
<evidence type="ECO:0000313" key="4">
    <source>
        <dbReference type="Proteomes" id="UP001057427"/>
    </source>
</evidence>
<feature type="transmembrane region" description="Helical" evidence="2">
    <location>
        <begin position="70"/>
        <end position="93"/>
    </location>
</feature>
<evidence type="ECO:0000256" key="1">
    <source>
        <dbReference type="SAM" id="MobiDB-lite"/>
    </source>
</evidence>
<evidence type="ECO:0000313" key="3">
    <source>
        <dbReference type="EMBL" id="UTC29892.1"/>
    </source>
</evidence>
<keyword evidence="4" id="KW-1185">Reference proteome</keyword>
<evidence type="ECO:0000256" key="2">
    <source>
        <dbReference type="SAM" id="Phobius"/>
    </source>
</evidence>
<feature type="region of interest" description="Disordered" evidence="1">
    <location>
        <begin position="134"/>
        <end position="168"/>
    </location>
</feature>
<protein>
    <submittedName>
        <fullName evidence="3">Holin protein</fullName>
    </submittedName>
</protein>
<keyword evidence="2" id="KW-0472">Membrane</keyword>
<feature type="transmembrane region" description="Helical" evidence="2">
    <location>
        <begin position="35"/>
        <end position="58"/>
    </location>
</feature>
<reference evidence="3" key="1">
    <citation type="submission" date="2022-05" db="EMBL/GenBank/DDBJ databases">
        <authorList>
            <person name="Friedrich I."/>
            <person name="Poehlein A."/>
            <person name="Schneider D."/>
            <person name="Hertel R."/>
            <person name="Daniel R."/>
        </authorList>
    </citation>
    <scope>NUCLEOTIDE SEQUENCE</scope>
</reference>
<keyword evidence="2" id="KW-0812">Transmembrane</keyword>
<keyword evidence="2" id="KW-1133">Transmembrane helix</keyword>
<proteinExistence type="predicted"/>
<feature type="compositionally biased region" description="Basic and acidic residues" evidence="1">
    <location>
        <begin position="143"/>
        <end position="168"/>
    </location>
</feature>
<name>A0A9E7N7I3_9CAUD</name>
<gene>
    <name evidence="3" type="ORF">BAJUN_02860</name>
</gene>
<accession>A0A9E7N7I3</accession>
<dbReference type="EMBL" id="ON529858">
    <property type="protein sequence ID" value="UTC29892.1"/>
    <property type="molecule type" value="Genomic_DNA"/>
</dbReference>
<organism evidence="3 4">
    <name type="scientific">Brevundimonas phage vB_BgoS-Bajun</name>
    <dbReference type="NCBI Taxonomy" id="2948594"/>
    <lineage>
        <taxon>Viruses</taxon>
        <taxon>Duplodnaviria</taxon>
        <taxon>Heunggongvirae</taxon>
        <taxon>Uroviricota</taxon>
        <taxon>Caudoviricetes</taxon>
        <taxon>Dolichocephalovirinae</taxon>
    </lineage>
</organism>